<feature type="domain" description="HTH gntR-type" evidence="4">
    <location>
        <begin position="12"/>
        <end position="79"/>
    </location>
</feature>
<dbReference type="PANTHER" id="PTHR43537">
    <property type="entry name" value="TRANSCRIPTIONAL REGULATOR, GNTR FAMILY"/>
    <property type="match status" value="1"/>
</dbReference>
<reference evidence="5 6" key="1">
    <citation type="submission" date="2019-11" db="EMBL/GenBank/DDBJ databases">
        <authorList>
            <person name="Dong K."/>
        </authorList>
    </citation>
    <scope>NUCLEOTIDE SEQUENCE [LARGE SCALE GENOMIC DNA]</scope>
    <source>
        <strain evidence="5 6">DK608</strain>
    </source>
</reference>
<dbReference type="SUPFAM" id="SSF48008">
    <property type="entry name" value="GntR ligand-binding domain-like"/>
    <property type="match status" value="1"/>
</dbReference>
<evidence type="ECO:0000256" key="2">
    <source>
        <dbReference type="ARBA" id="ARBA00023125"/>
    </source>
</evidence>
<gene>
    <name evidence="5" type="ORF">GL284_16725</name>
</gene>
<dbReference type="SMART" id="SM00895">
    <property type="entry name" value="FCD"/>
    <property type="match status" value="1"/>
</dbReference>
<protein>
    <submittedName>
        <fullName evidence="5">FCD domain-containing protein</fullName>
    </submittedName>
</protein>
<dbReference type="InterPro" id="IPR000524">
    <property type="entry name" value="Tscrpt_reg_HTH_GntR"/>
</dbReference>
<dbReference type="PANTHER" id="PTHR43537:SF24">
    <property type="entry name" value="GLUCONATE OPERON TRANSCRIPTIONAL REPRESSOR"/>
    <property type="match status" value="1"/>
</dbReference>
<keyword evidence="2" id="KW-0238">DNA-binding</keyword>
<organism evidence="5 6">
    <name type="scientific">Paracoccus shanxieyensis</name>
    <dbReference type="NCBI Taxonomy" id="2675752"/>
    <lineage>
        <taxon>Bacteria</taxon>
        <taxon>Pseudomonadati</taxon>
        <taxon>Pseudomonadota</taxon>
        <taxon>Alphaproteobacteria</taxon>
        <taxon>Rhodobacterales</taxon>
        <taxon>Paracoccaceae</taxon>
        <taxon>Paracoccus</taxon>
    </lineage>
</organism>
<evidence type="ECO:0000256" key="1">
    <source>
        <dbReference type="ARBA" id="ARBA00023015"/>
    </source>
</evidence>
<keyword evidence="6" id="KW-1185">Reference proteome</keyword>
<dbReference type="SMART" id="SM00345">
    <property type="entry name" value="HTH_GNTR"/>
    <property type="match status" value="1"/>
</dbReference>
<comment type="caution">
    <text evidence="5">The sequence shown here is derived from an EMBL/GenBank/DDBJ whole genome shotgun (WGS) entry which is preliminary data.</text>
</comment>
<dbReference type="RefSeq" id="WP_155045793.1">
    <property type="nucleotide sequence ID" value="NZ_WMIH01000020.1"/>
</dbReference>
<accession>A0A6L6IZG3</accession>
<keyword evidence="1" id="KW-0805">Transcription regulation</keyword>
<dbReference type="PROSITE" id="PS50949">
    <property type="entry name" value="HTH_GNTR"/>
    <property type="match status" value="1"/>
</dbReference>
<dbReference type="InterPro" id="IPR011711">
    <property type="entry name" value="GntR_C"/>
</dbReference>
<sequence length="229" mass="25092">MSLDKLRPISRQSTETLVTDNLRDFILSGEIAPGGRLTEIALADQLGVARSTLRMGLHRLAAEGIVVQTPYTGWHVASLSAADVWEIWTLRGSLESLASRLAAERTQPEIRAQLDAAFDAFLGACERGVVHEMSKADFAMHRAIVDCSGHRRLAAQYRLVEQQVRLFIATSNTHVATGPDDIIAQHMPLIGAIRARDGEAAAKAAWEHDATEGARLMDWIARQPPPKVE</sequence>
<dbReference type="Gene3D" id="1.20.120.530">
    <property type="entry name" value="GntR ligand-binding domain-like"/>
    <property type="match status" value="1"/>
</dbReference>
<dbReference type="EMBL" id="WMII01000018">
    <property type="protein sequence ID" value="MTH65916.1"/>
    <property type="molecule type" value="Genomic_DNA"/>
</dbReference>
<dbReference type="Pfam" id="PF00392">
    <property type="entry name" value="GntR"/>
    <property type="match status" value="1"/>
</dbReference>
<dbReference type="Gene3D" id="1.10.10.10">
    <property type="entry name" value="Winged helix-like DNA-binding domain superfamily/Winged helix DNA-binding domain"/>
    <property type="match status" value="1"/>
</dbReference>
<dbReference type="GO" id="GO:0003677">
    <property type="term" value="F:DNA binding"/>
    <property type="evidence" value="ECO:0007669"/>
    <property type="project" value="UniProtKB-KW"/>
</dbReference>
<evidence type="ECO:0000313" key="6">
    <source>
        <dbReference type="Proteomes" id="UP000478740"/>
    </source>
</evidence>
<evidence type="ECO:0000256" key="3">
    <source>
        <dbReference type="ARBA" id="ARBA00023163"/>
    </source>
</evidence>
<evidence type="ECO:0000313" key="5">
    <source>
        <dbReference type="EMBL" id="MTH65916.1"/>
    </source>
</evidence>
<dbReference type="SUPFAM" id="SSF46785">
    <property type="entry name" value="Winged helix' DNA-binding domain"/>
    <property type="match status" value="1"/>
</dbReference>
<dbReference type="CDD" id="cd07377">
    <property type="entry name" value="WHTH_GntR"/>
    <property type="match status" value="1"/>
</dbReference>
<dbReference type="InterPro" id="IPR036390">
    <property type="entry name" value="WH_DNA-bd_sf"/>
</dbReference>
<evidence type="ECO:0000259" key="4">
    <source>
        <dbReference type="PROSITE" id="PS50949"/>
    </source>
</evidence>
<dbReference type="Proteomes" id="UP000478740">
    <property type="component" value="Unassembled WGS sequence"/>
</dbReference>
<proteinExistence type="predicted"/>
<dbReference type="Pfam" id="PF07729">
    <property type="entry name" value="FCD"/>
    <property type="match status" value="1"/>
</dbReference>
<dbReference type="GO" id="GO:0003700">
    <property type="term" value="F:DNA-binding transcription factor activity"/>
    <property type="evidence" value="ECO:0007669"/>
    <property type="project" value="InterPro"/>
</dbReference>
<keyword evidence="3" id="KW-0804">Transcription</keyword>
<name>A0A6L6IZG3_9RHOB</name>
<dbReference type="AlphaFoldDB" id="A0A6L6IZG3"/>
<dbReference type="InterPro" id="IPR036388">
    <property type="entry name" value="WH-like_DNA-bd_sf"/>
</dbReference>
<dbReference type="InterPro" id="IPR008920">
    <property type="entry name" value="TF_FadR/GntR_C"/>
</dbReference>